<dbReference type="PANTHER" id="PTHR37540">
    <property type="entry name" value="TRANSCRIPTION FACTOR (ACR-2), PUTATIVE-RELATED-RELATED"/>
    <property type="match status" value="1"/>
</dbReference>
<evidence type="ECO:0000313" key="3">
    <source>
        <dbReference type="Proteomes" id="UP001199106"/>
    </source>
</evidence>
<accession>A0AAD4IIB2</accession>
<evidence type="ECO:0000313" key="2">
    <source>
        <dbReference type="EMBL" id="KAG9195107.1"/>
    </source>
</evidence>
<feature type="region of interest" description="Disordered" evidence="1">
    <location>
        <begin position="81"/>
        <end position="155"/>
    </location>
</feature>
<organism evidence="2 3">
    <name type="scientific">Alternaria panax</name>
    <dbReference type="NCBI Taxonomy" id="48097"/>
    <lineage>
        <taxon>Eukaryota</taxon>
        <taxon>Fungi</taxon>
        <taxon>Dikarya</taxon>
        <taxon>Ascomycota</taxon>
        <taxon>Pezizomycotina</taxon>
        <taxon>Dothideomycetes</taxon>
        <taxon>Pleosporomycetidae</taxon>
        <taxon>Pleosporales</taxon>
        <taxon>Pleosporineae</taxon>
        <taxon>Pleosporaceae</taxon>
        <taxon>Alternaria</taxon>
        <taxon>Alternaria sect. Panax</taxon>
    </lineage>
</organism>
<feature type="compositionally biased region" description="Basic and acidic residues" evidence="1">
    <location>
        <begin position="141"/>
        <end position="155"/>
    </location>
</feature>
<reference evidence="2" key="1">
    <citation type="submission" date="2021-07" db="EMBL/GenBank/DDBJ databases">
        <title>Genome Resource of American Ginseng Black Spot Pathogen Alternaria panax.</title>
        <authorList>
            <person name="Qiu C."/>
            <person name="Wang W."/>
            <person name="Liu Z."/>
        </authorList>
    </citation>
    <scope>NUCLEOTIDE SEQUENCE</scope>
    <source>
        <strain evidence="2">BNCC115425</strain>
    </source>
</reference>
<dbReference type="PANTHER" id="PTHR37540:SF5">
    <property type="entry name" value="TRANSCRIPTION FACTOR DOMAIN-CONTAINING PROTEIN"/>
    <property type="match status" value="1"/>
</dbReference>
<dbReference type="EMBL" id="JAANER010000001">
    <property type="protein sequence ID" value="KAG9195107.1"/>
    <property type="molecule type" value="Genomic_DNA"/>
</dbReference>
<comment type="caution">
    <text evidence="2">The sequence shown here is derived from an EMBL/GenBank/DDBJ whole genome shotgun (WGS) entry which is preliminary data.</text>
</comment>
<dbReference type="Proteomes" id="UP001199106">
    <property type="component" value="Unassembled WGS sequence"/>
</dbReference>
<proteinExistence type="predicted"/>
<feature type="compositionally biased region" description="Basic residues" evidence="1">
    <location>
        <begin position="90"/>
        <end position="100"/>
    </location>
</feature>
<sequence>MTTPTERKYEFFVTTDEPHQPAGVERSMIRRLVMRNYFDTKMAGPQLDVPEHTSISAVEAERQLKSRFRLSDISIERKKALERQKEDRCKKKKEKGKRPQASRAGSGPTPLSSTAVAGNSRKCHLSKKKNSISKRNTSEPVVEKPTLEADPSSHRMDPFDALPIPGTPQLDALFRLYKRSSANNSVAPDPTHTWRPFILHDAGLLHATLASWALYGMLANESHNLRLCELEHKNQAINILAHRLPMCWGKNLIGAYDAAQLHLTALRSMVEGRGGIFAFGKNDGLMRGILWIDFHTAAAFRTTPSFPHVWLSPDTPLPDELKNEATYASPTTLLQLSCAAIDCFNVFYRLHRLALAVSSHWTGRVARVALSNLTYETQFIILSVPDRSWDFLDFDQGIQDEASGDHEHQKQRADAASVVEALLAAALIFVYAVLRALPLKTKIFTILLRRLRTAIERPNTSVLETWSREKNLHMLLWALATACLVVTGRERMWWATQLSCVCQELGIGSRQHLEHELQRVAWTDLFFDARIDGIWAEVMRLRTLQARASAATADPALLATRTWG</sequence>
<keyword evidence="3" id="KW-1185">Reference proteome</keyword>
<dbReference type="AlphaFoldDB" id="A0AAD4IIB2"/>
<gene>
    <name evidence="2" type="ORF">G6011_00227</name>
</gene>
<evidence type="ECO:0000256" key="1">
    <source>
        <dbReference type="SAM" id="MobiDB-lite"/>
    </source>
</evidence>
<feature type="compositionally biased region" description="Basic residues" evidence="1">
    <location>
        <begin position="121"/>
        <end position="132"/>
    </location>
</feature>
<protein>
    <submittedName>
        <fullName evidence="2">Uncharacterized protein</fullName>
    </submittedName>
</protein>
<name>A0AAD4IIB2_9PLEO</name>